<dbReference type="AlphaFoldDB" id="A0A0K2URK2"/>
<dbReference type="EMBL" id="HACA01023517">
    <property type="protein sequence ID" value="CDW40878.1"/>
    <property type="molecule type" value="Transcribed_RNA"/>
</dbReference>
<proteinExistence type="predicted"/>
<evidence type="ECO:0000313" key="1">
    <source>
        <dbReference type="EMBL" id="CDW40878.1"/>
    </source>
</evidence>
<accession>A0A0K2URK2</accession>
<reference evidence="1" key="1">
    <citation type="submission" date="2014-05" db="EMBL/GenBank/DDBJ databases">
        <authorList>
            <person name="Chronopoulou M."/>
        </authorList>
    </citation>
    <scope>NUCLEOTIDE SEQUENCE</scope>
    <source>
        <tissue evidence="1">Whole organism</tissue>
    </source>
</reference>
<organism evidence="1">
    <name type="scientific">Lepeophtheirus salmonis</name>
    <name type="common">Salmon louse</name>
    <name type="synonym">Caligus salmonis</name>
    <dbReference type="NCBI Taxonomy" id="72036"/>
    <lineage>
        <taxon>Eukaryota</taxon>
        <taxon>Metazoa</taxon>
        <taxon>Ecdysozoa</taxon>
        <taxon>Arthropoda</taxon>
        <taxon>Crustacea</taxon>
        <taxon>Multicrustacea</taxon>
        <taxon>Hexanauplia</taxon>
        <taxon>Copepoda</taxon>
        <taxon>Siphonostomatoida</taxon>
        <taxon>Caligidae</taxon>
        <taxon>Lepeophtheirus</taxon>
    </lineage>
</organism>
<sequence length="51" mass="5967">MLQLLLSELILTSSYDSNNPPDSEQNCFHLEGSEVRKKPFLWVDEYLDLTH</sequence>
<protein>
    <submittedName>
        <fullName evidence="1">Uncharacterized protein</fullName>
    </submittedName>
</protein>
<name>A0A0K2URK2_LEPSM</name>